<dbReference type="Gene3D" id="3.40.50.1820">
    <property type="entry name" value="alpha/beta hydrolase"/>
    <property type="match status" value="1"/>
</dbReference>
<sequence length="130" mass="14901">MKIKVNDVELYYEAHGDGEPIIFVHGWMDDCSAWNSQIEFFAKKYKVIAYDHRGHGRSDKPEGDYSIQTLSNDLHTLIKELKLEKVTLVGHSMGGMTALLFTLDHPDKVSKLVSCQPYNVVSYIRYVLHN</sequence>
<dbReference type="AlphaFoldDB" id="A0A7G9Z7X1"/>
<organism evidence="2">
    <name type="scientific">Candidatus Methanophaga sp. ANME-1 ERB7</name>
    <dbReference type="NCBI Taxonomy" id="2759913"/>
    <lineage>
        <taxon>Archaea</taxon>
        <taxon>Methanobacteriati</taxon>
        <taxon>Methanobacteriota</taxon>
        <taxon>Stenosarchaea group</taxon>
        <taxon>Methanomicrobia</taxon>
        <taxon>Candidatus Methanophagales</taxon>
        <taxon>Candidatus Methanophagaceae</taxon>
        <taxon>Candidatus Methanophaga</taxon>
    </lineage>
</organism>
<evidence type="ECO:0000259" key="1">
    <source>
        <dbReference type="Pfam" id="PF00561"/>
    </source>
</evidence>
<accession>A0A7G9Z7X1</accession>
<dbReference type="InterPro" id="IPR000073">
    <property type="entry name" value="AB_hydrolase_1"/>
</dbReference>
<name>A0A7G9Z7X1_9EURY</name>
<dbReference type="SUPFAM" id="SSF53474">
    <property type="entry name" value="alpha/beta-Hydrolases"/>
    <property type="match status" value="1"/>
</dbReference>
<dbReference type="EC" id="3.5.1.-" evidence="2"/>
<proteinExistence type="predicted"/>
<dbReference type="PANTHER" id="PTHR43798:SF33">
    <property type="entry name" value="HYDROLASE, PUTATIVE (AFU_ORTHOLOGUE AFUA_2G14860)-RELATED"/>
    <property type="match status" value="1"/>
</dbReference>
<reference evidence="2" key="1">
    <citation type="submission" date="2020-06" db="EMBL/GenBank/DDBJ databases">
        <title>Unique genomic features of the anaerobic methanotrophic archaea.</title>
        <authorList>
            <person name="Chadwick G.L."/>
            <person name="Skennerton C.T."/>
            <person name="Laso-Perez R."/>
            <person name="Leu A.O."/>
            <person name="Speth D.R."/>
            <person name="Yu H."/>
            <person name="Morgan-Lang C."/>
            <person name="Hatzenpichler R."/>
            <person name="Goudeau D."/>
            <person name="Malmstrom R."/>
            <person name="Brazelton W.J."/>
            <person name="Woyke T."/>
            <person name="Hallam S.J."/>
            <person name="Tyson G.W."/>
            <person name="Wegener G."/>
            <person name="Boetius A."/>
            <person name="Orphan V."/>
        </authorList>
    </citation>
    <scope>NUCLEOTIDE SEQUENCE</scope>
</reference>
<dbReference type="PANTHER" id="PTHR43798">
    <property type="entry name" value="MONOACYLGLYCEROL LIPASE"/>
    <property type="match status" value="1"/>
</dbReference>
<dbReference type="GO" id="GO:0016787">
    <property type="term" value="F:hydrolase activity"/>
    <property type="evidence" value="ECO:0007669"/>
    <property type="project" value="UniProtKB-KW"/>
</dbReference>
<protein>
    <submittedName>
        <fullName evidence="2">Putative aminoacrylate hydrolase RutD</fullName>
        <ecNumber evidence="2">3.5.1.-</ecNumber>
    </submittedName>
</protein>
<dbReference type="InterPro" id="IPR050266">
    <property type="entry name" value="AB_hydrolase_sf"/>
</dbReference>
<keyword evidence="2" id="KW-0378">Hydrolase</keyword>
<dbReference type="EMBL" id="MT631653">
    <property type="protein sequence ID" value="QNO56355.1"/>
    <property type="molecule type" value="Genomic_DNA"/>
</dbReference>
<evidence type="ECO:0000313" key="2">
    <source>
        <dbReference type="EMBL" id="QNO56355.1"/>
    </source>
</evidence>
<dbReference type="PRINTS" id="PR00111">
    <property type="entry name" value="ABHYDROLASE"/>
</dbReference>
<dbReference type="InterPro" id="IPR029058">
    <property type="entry name" value="AB_hydrolase_fold"/>
</dbReference>
<gene>
    <name evidence="2" type="primary">rutD</name>
    <name evidence="2" type="ORF">CHKFHCLN_00029</name>
</gene>
<feature type="domain" description="AB hydrolase-1" evidence="1">
    <location>
        <begin position="20"/>
        <end position="117"/>
    </location>
</feature>
<dbReference type="Pfam" id="PF00561">
    <property type="entry name" value="Abhydrolase_1"/>
    <property type="match status" value="1"/>
</dbReference>
<dbReference type="GO" id="GO:0016020">
    <property type="term" value="C:membrane"/>
    <property type="evidence" value="ECO:0007669"/>
    <property type="project" value="TreeGrafter"/>
</dbReference>